<evidence type="ECO:0000256" key="1">
    <source>
        <dbReference type="ARBA" id="ARBA00023125"/>
    </source>
</evidence>
<gene>
    <name evidence="5" type="ORF">SAMN00777080_3531</name>
</gene>
<dbReference type="Pfam" id="PF00436">
    <property type="entry name" value="SSB"/>
    <property type="match status" value="1"/>
</dbReference>
<keyword evidence="1 2" id="KW-0238">DNA-binding</keyword>
<evidence type="ECO:0000256" key="2">
    <source>
        <dbReference type="PROSITE-ProRule" id="PRU00252"/>
    </source>
</evidence>
<dbReference type="InterPro" id="IPR011344">
    <property type="entry name" value="ssDNA-bd"/>
</dbReference>
<evidence type="ECO:0000313" key="5">
    <source>
        <dbReference type="EMBL" id="SMD44894.1"/>
    </source>
</evidence>
<dbReference type="InterPro" id="IPR000424">
    <property type="entry name" value="Primosome_PriB/ssb"/>
</dbReference>
<dbReference type="CDD" id="cd04496">
    <property type="entry name" value="SSB_OBF"/>
    <property type="match status" value="1"/>
</dbReference>
<name>A0A1W2H7Y0_9BACT</name>
<feature type="compositionally biased region" description="Basic and acidic residues" evidence="4">
    <location>
        <begin position="103"/>
        <end position="118"/>
    </location>
</feature>
<protein>
    <recommendedName>
        <fullName evidence="3">Single-stranded DNA-binding protein</fullName>
    </recommendedName>
</protein>
<dbReference type="STRING" id="758820.SAMN00777080_3531"/>
<accession>A0A1W2H7Y0</accession>
<dbReference type="OrthoDB" id="1265936at2"/>
<evidence type="ECO:0000313" key="6">
    <source>
        <dbReference type="Proteomes" id="UP000192333"/>
    </source>
</evidence>
<evidence type="ECO:0000256" key="4">
    <source>
        <dbReference type="SAM" id="MobiDB-lite"/>
    </source>
</evidence>
<feature type="region of interest" description="Disordered" evidence="4">
    <location>
        <begin position="103"/>
        <end position="134"/>
    </location>
</feature>
<dbReference type="NCBIfam" id="TIGR00621">
    <property type="entry name" value="ssb"/>
    <property type="match status" value="1"/>
</dbReference>
<dbReference type="InterPro" id="IPR012340">
    <property type="entry name" value="NA-bd_OB-fold"/>
</dbReference>
<dbReference type="EMBL" id="LT838813">
    <property type="protein sequence ID" value="SMD44894.1"/>
    <property type="molecule type" value="Genomic_DNA"/>
</dbReference>
<evidence type="ECO:0000256" key="3">
    <source>
        <dbReference type="RuleBase" id="RU000524"/>
    </source>
</evidence>
<sequence>MVITGRLTADAETAELKDGRKVVNFRMAINDRYRTKSGETMELTSFVSCSYWISAGVAKILKKGALVELFGRLDADAYIDREGNPVGRLNFHVNNIKLLAGSRKQDPLGDRPLERISEDSTGISLEEAKDDLPF</sequence>
<dbReference type="Gene3D" id="2.40.50.140">
    <property type="entry name" value="Nucleic acid-binding proteins"/>
    <property type="match status" value="1"/>
</dbReference>
<dbReference type="AlphaFoldDB" id="A0A1W2H7Y0"/>
<dbReference type="RefSeq" id="WP_084121670.1">
    <property type="nucleotide sequence ID" value="NZ_LT838813.1"/>
</dbReference>
<dbReference type="Proteomes" id="UP000192333">
    <property type="component" value="Chromosome I"/>
</dbReference>
<proteinExistence type="predicted"/>
<keyword evidence="6" id="KW-1185">Reference proteome</keyword>
<dbReference type="SUPFAM" id="SSF50249">
    <property type="entry name" value="Nucleic acid-binding proteins"/>
    <property type="match status" value="1"/>
</dbReference>
<dbReference type="PROSITE" id="PS50935">
    <property type="entry name" value="SSB"/>
    <property type="match status" value="1"/>
</dbReference>
<dbReference type="GO" id="GO:0006260">
    <property type="term" value="P:DNA replication"/>
    <property type="evidence" value="ECO:0007669"/>
    <property type="project" value="InterPro"/>
</dbReference>
<reference evidence="6" key="1">
    <citation type="submission" date="2017-04" db="EMBL/GenBank/DDBJ databases">
        <authorList>
            <person name="Varghese N."/>
            <person name="Submissions S."/>
        </authorList>
    </citation>
    <scope>NUCLEOTIDE SEQUENCE [LARGE SCALE GENOMIC DNA]</scope>
    <source>
        <strain evidence="6">DSM 16537</strain>
    </source>
</reference>
<organism evidence="5 6">
    <name type="scientific">Aquiflexum balticum DSM 16537</name>
    <dbReference type="NCBI Taxonomy" id="758820"/>
    <lineage>
        <taxon>Bacteria</taxon>
        <taxon>Pseudomonadati</taxon>
        <taxon>Bacteroidota</taxon>
        <taxon>Cytophagia</taxon>
        <taxon>Cytophagales</taxon>
        <taxon>Cyclobacteriaceae</taxon>
        <taxon>Aquiflexum</taxon>
    </lineage>
</organism>
<dbReference type="GO" id="GO:0003697">
    <property type="term" value="F:single-stranded DNA binding"/>
    <property type="evidence" value="ECO:0007669"/>
    <property type="project" value="InterPro"/>
</dbReference>